<name>A0ABU9W1E2_9MICO</name>
<feature type="region of interest" description="Disordered" evidence="1">
    <location>
        <begin position="325"/>
        <end position="360"/>
    </location>
</feature>
<evidence type="ECO:0000313" key="3">
    <source>
        <dbReference type="EMBL" id="MEN1945800.1"/>
    </source>
</evidence>
<evidence type="ECO:0000256" key="2">
    <source>
        <dbReference type="SAM" id="Phobius"/>
    </source>
</evidence>
<proteinExistence type="predicted"/>
<feature type="transmembrane region" description="Helical" evidence="2">
    <location>
        <begin position="305"/>
        <end position="327"/>
    </location>
</feature>
<dbReference type="SUPFAM" id="SSF56112">
    <property type="entry name" value="Protein kinase-like (PK-like)"/>
    <property type="match status" value="1"/>
</dbReference>
<sequence>MTRDDSTRLAGYRVLRRLGSGRRAEVHLGHAGDAAAGAPGERTVALKLFSAASAASSAADIAILGSVPAACVPRLHDVATLRDGSICLVLDRLDGPTLSTWLAAERRPQPGELVTVLGAVIGTVAAVRAAGWSLGELVPSSVRFDRSGRPVITSFSSARELDDGGSGVDVLRLELRHLGDFIADVLVLARHSDPGFLAWLRTQEGAHPLTDRLPELEARVFDWAPARAVVLAAPDGPAGGSAVPARLAPFAASGAPPAPPDSDDDDDGSTGPAILRAVRWARALLTPTRMRSVVRTFVGRHRRPVILAGTVLVVGAGAVLSLVPPAAQGTPPPPPSDSAPTGPAESSVSASPSVPATAAPRETTTDLVDMGDDPLAAAAVLLSARQDCLELGEAPCLAAVDQASSPLDQADRHALATGGAPLPLLPSDAITLIGRTGDAAIVAVPGPTADTPAASLLLMKGEAGWRLREVFEG</sequence>
<evidence type="ECO:0000256" key="1">
    <source>
        <dbReference type="SAM" id="MobiDB-lite"/>
    </source>
</evidence>
<keyword evidence="4" id="KW-1185">Reference proteome</keyword>
<dbReference type="Gene3D" id="1.10.510.10">
    <property type="entry name" value="Transferase(Phosphotransferase) domain 1"/>
    <property type="match status" value="1"/>
</dbReference>
<dbReference type="Proteomes" id="UP001425155">
    <property type="component" value="Unassembled WGS sequence"/>
</dbReference>
<comment type="caution">
    <text evidence="3">The sequence shown here is derived from an EMBL/GenBank/DDBJ whole genome shotgun (WGS) entry which is preliminary data.</text>
</comment>
<accession>A0ABU9W1E2</accession>
<keyword evidence="2" id="KW-1133">Transmembrane helix</keyword>
<gene>
    <name evidence="3" type="ORF">WJX64_04520</name>
</gene>
<evidence type="ECO:0000313" key="4">
    <source>
        <dbReference type="Proteomes" id="UP001425155"/>
    </source>
</evidence>
<organism evidence="3 4">
    <name type="scientific">Leifsonia stereocauli</name>
    <dbReference type="NCBI Taxonomy" id="3134136"/>
    <lineage>
        <taxon>Bacteria</taxon>
        <taxon>Bacillati</taxon>
        <taxon>Actinomycetota</taxon>
        <taxon>Actinomycetes</taxon>
        <taxon>Micrococcales</taxon>
        <taxon>Microbacteriaceae</taxon>
        <taxon>Leifsonia</taxon>
    </lineage>
</organism>
<feature type="region of interest" description="Disordered" evidence="1">
    <location>
        <begin position="250"/>
        <end position="272"/>
    </location>
</feature>
<dbReference type="InterPro" id="IPR011009">
    <property type="entry name" value="Kinase-like_dom_sf"/>
</dbReference>
<keyword evidence="2" id="KW-0472">Membrane</keyword>
<evidence type="ECO:0008006" key="5">
    <source>
        <dbReference type="Google" id="ProtNLM"/>
    </source>
</evidence>
<reference evidence="3 4" key="1">
    <citation type="submission" date="2024-03" db="EMBL/GenBank/DDBJ databases">
        <title>YIM 134122 draft genome.</title>
        <authorList>
            <person name="Zuo S."/>
            <person name="Xiong L."/>
        </authorList>
    </citation>
    <scope>NUCLEOTIDE SEQUENCE [LARGE SCALE GENOMIC DNA]</scope>
    <source>
        <strain evidence="3 4">YIM 134122</strain>
    </source>
</reference>
<dbReference type="RefSeq" id="WP_342112241.1">
    <property type="nucleotide sequence ID" value="NZ_JBCAUN010000001.1"/>
</dbReference>
<keyword evidence="2" id="KW-0812">Transmembrane</keyword>
<protein>
    <recommendedName>
        <fullName evidence="5">Protein kinase domain-containing protein</fullName>
    </recommendedName>
</protein>
<feature type="compositionally biased region" description="Low complexity" evidence="1">
    <location>
        <begin position="338"/>
        <end position="360"/>
    </location>
</feature>
<dbReference type="EMBL" id="JBCLVG010000001">
    <property type="protein sequence ID" value="MEN1945800.1"/>
    <property type="molecule type" value="Genomic_DNA"/>
</dbReference>